<feature type="transmembrane region" description="Helical" evidence="8">
    <location>
        <begin position="75"/>
        <end position="95"/>
    </location>
</feature>
<feature type="transmembrane region" description="Helical" evidence="8">
    <location>
        <begin position="274"/>
        <end position="301"/>
    </location>
</feature>
<dbReference type="CDD" id="cd06550">
    <property type="entry name" value="TM_ABC_iron-siderophores_like"/>
    <property type="match status" value="1"/>
</dbReference>
<keyword evidence="7 8" id="KW-0472">Membrane</keyword>
<evidence type="ECO:0000313" key="9">
    <source>
        <dbReference type="EMBL" id="QDV09339.1"/>
    </source>
</evidence>
<evidence type="ECO:0000256" key="6">
    <source>
        <dbReference type="ARBA" id="ARBA00022989"/>
    </source>
</evidence>
<feature type="transmembrane region" description="Helical" evidence="8">
    <location>
        <begin position="44"/>
        <end position="63"/>
    </location>
</feature>
<dbReference type="Gene3D" id="1.10.3470.10">
    <property type="entry name" value="ABC transporter involved in vitamin B12 uptake, BtuC"/>
    <property type="match status" value="1"/>
</dbReference>
<evidence type="ECO:0000256" key="1">
    <source>
        <dbReference type="ARBA" id="ARBA00004651"/>
    </source>
</evidence>
<feature type="transmembrane region" description="Helical" evidence="8">
    <location>
        <begin position="182"/>
        <end position="203"/>
    </location>
</feature>
<gene>
    <name evidence="9" type="primary">hmuU</name>
    <name evidence="9" type="ORF">Poly30_48970</name>
</gene>
<feature type="transmembrane region" description="Helical" evidence="8">
    <location>
        <begin position="313"/>
        <end position="331"/>
    </location>
</feature>
<evidence type="ECO:0000256" key="7">
    <source>
        <dbReference type="ARBA" id="ARBA00023136"/>
    </source>
</evidence>
<keyword evidence="4" id="KW-1003">Cell membrane</keyword>
<dbReference type="GO" id="GO:0005886">
    <property type="term" value="C:plasma membrane"/>
    <property type="evidence" value="ECO:0007669"/>
    <property type="project" value="UniProtKB-SubCell"/>
</dbReference>
<keyword evidence="10" id="KW-1185">Reference proteome</keyword>
<dbReference type="GO" id="GO:0022857">
    <property type="term" value="F:transmembrane transporter activity"/>
    <property type="evidence" value="ECO:0007669"/>
    <property type="project" value="InterPro"/>
</dbReference>
<evidence type="ECO:0000256" key="3">
    <source>
        <dbReference type="ARBA" id="ARBA00022448"/>
    </source>
</evidence>
<keyword evidence="5 8" id="KW-0812">Transmembrane</keyword>
<sequence length="372" mass="37482">MSDGKSSAAVRPRRTWQIALFLGAVVLLLVIMRVQVGTAEGFSLSFHSALSAIGGYFGFGAGLDAAPQLIASGRLLDAVTAALVGAALGLSGALFQGLFRNELASPGLIGVTSGAALGAMIGILIIGGMADGFAGDGLGVMPAAMKNGPLVVTSFSFAGALGCALFVALLATRGGRISVPTLLLVGVAINACLGGVLAAAQDYLLREEWHLAQALFSWLFGSLTDSTPQRIGVVAGGLAVALLAVPLVAHELDLFASGEETAQSLGVATLRTKLIVLCAASVAAAAAVSVAGQIAFVGLVVPHVLRLTTGTRHGSLLPLSALGGAVFLLGAETLNVSLLGGQALRPGIVLSLIGGPFFLVLLLRRSREVSSW</sequence>
<name>A0A518EZ30_9BACT</name>
<dbReference type="EMBL" id="CP036434">
    <property type="protein sequence ID" value="QDV09339.1"/>
    <property type="molecule type" value="Genomic_DNA"/>
</dbReference>
<dbReference type="InterPro" id="IPR000522">
    <property type="entry name" value="ABC_transptr_permease_BtuC"/>
</dbReference>
<keyword evidence="3" id="KW-0813">Transport</keyword>
<dbReference type="InterPro" id="IPR037294">
    <property type="entry name" value="ABC_BtuC-like"/>
</dbReference>
<proteinExistence type="inferred from homology"/>
<feature type="transmembrane region" description="Helical" evidence="8">
    <location>
        <begin position="107"/>
        <end position="130"/>
    </location>
</feature>
<feature type="transmembrane region" description="Helical" evidence="8">
    <location>
        <begin position="15"/>
        <end position="32"/>
    </location>
</feature>
<dbReference type="Proteomes" id="UP000320390">
    <property type="component" value="Chromosome"/>
</dbReference>
<evidence type="ECO:0000256" key="5">
    <source>
        <dbReference type="ARBA" id="ARBA00022692"/>
    </source>
</evidence>
<dbReference type="PANTHER" id="PTHR30472">
    <property type="entry name" value="FERRIC ENTEROBACTIN TRANSPORT SYSTEM PERMEASE PROTEIN"/>
    <property type="match status" value="1"/>
</dbReference>
<evidence type="ECO:0000256" key="8">
    <source>
        <dbReference type="SAM" id="Phobius"/>
    </source>
</evidence>
<dbReference type="SUPFAM" id="SSF81345">
    <property type="entry name" value="ABC transporter involved in vitamin B12 uptake, BtuC"/>
    <property type="match status" value="1"/>
</dbReference>
<protein>
    <submittedName>
        <fullName evidence="9">Hemin transport system permease protein HmuU</fullName>
    </submittedName>
</protein>
<evidence type="ECO:0000256" key="4">
    <source>
        <dbReference type="ARBA" id="ARBA00022475"/>
    </source>
</evidence>
<dbReference type="AlphaFoldDB" id="A0A518EZ30"/>
<dbReference type="RefSeq" id="WP_419190587.1">
    <property type="nucleotide sequence ID" value="NZ_CP036434.1"/>
</dbReference>
<comment type="subcellular location">
    <subcellularLocation>
        <location evidence="1">Cell membrane</location>
        <topology evidence="1">Multi-pass membrane protein</topology>
    </subcellularLocation>
</comment>
<dbReference type="Pfam" id="PF01032">
    <property type="entry name" value="FecCD"/>
    <property type="match status" value="1"/>
</dbReference>
<evidence type="ECO:0000256" key="2">
    <source>
        <dbReference type="ARBA" id="ARBA00007935"/>
    </source>
</evidence>
<comment type="similarity">
    <text evidence="2">Belongs to the binding-protein-dependent transport system permease family. FecCD subfamily.</text>
</comment>
<evidence type="ECO:0000313" key="10">
    <source>
        <dbReference type="Proteomes" id="UP000320390"/>
    </source>
</evidence>
<reference evidence="9 10" key="1">
    <citation type="submission" date="2019-02" db="EMBL/GenBank/DDBJ databases">
        <title>Deep-cultivation of Planctomycetes and their phenomic and genomic characterization uncovers novel biology.</title>
        <authorList>
            <person name="Wiegand S."/>
            <person name="Jogler M."/>
            <person name="Boedeker C."/>
            <person name="Pinto D."/>
            <person name="Vollmers J."/>
            <person name="Rivas-Marin E."/>
            <person name="Kohn T."/>
            <person name="Peeters S.H."/>
            <person name="Heuer A."/>
            <person name="Rast P."/>
            <person name="Oberbeckmann S."/>
            <person name="Bunk B."/>
            <person name="Jeske O."/>
            <person name="Meyerdierks A."/>
            <person name="Storesund J.E."/>
            <person name="Kallscheuer N."/>
            <person name="Luecker S."/>
            <person name="Lage O.M."/>
            <person name="Pohl T."/>
            <person name="Merkel B.J."/>
            <person name="Hornburger P."/>
            <person name="Mueller R.-W."/>
            <person name="Bruemmer F."/>
            <person name="Labrenz M."/>
            <person name="Spormann A.M."/>
            <person name="Op den Camp H."/>
            <person name="Overmann J."/>
            <person name="Amann R."/>
            <person name="Jetten M.S.M."/>
            <person name="Mascher T."/>
            <person name="Medema M.H."/>
            <person name="Devos D.P."/>
            <person name="Kaster A.-K."/>
            <person name="Ovreas L."/>
            <person name="Rohde M."/>
            <person name="Galperin M.Y."/>
            <person name="Jogler C."/>
        </authorList>
    </citation>
    <scope>NUCLEOTIDE SEQUENCE [LARGE SCALE GENOMIC DNA]</scope>
    <source>
        <strain evidence="9 10">Poly30</strain>
    </source>
</reference>
<dbReference type="PANTHER" id="PTHR30472:SF25">
    <property type="entry name" value="ABC TRANSPORTER PERMEASE PROTEIN MJ0876-RELATED"/>
    <property type="match status" value="1"/>
</dbReference>
<keyword evidence="6 8" id="KW-1133">Transmembrane helix</keyword>
<organism evidence="9 10">
    <name type="scientific">Saltatorellus ferox</name>
    <dbReference type="NCBI Taxonomy" id="2528018"/>
    <lineage>
        <taxon>Bacteria</taxon>
        <taxon>Pseudomonadati</taxon>
        <taxon>Planctomycetota</taxon>
        <taxon>Planctomycetia</taxon>
        <taxon>Planctomycetia incertae sedis</taxon>
        <taxon>Saltatorellus</taxon>
    </lineage>
</organism>
<accession>A0A518EZ30</accession>
<feature type="transmembrane region" description="Helical" evidence="8">
    <location>
        <begin position="343"/>
        <end position="363"/>
    </location>
</feature>
<feature type="transmembrane region" description="Helical" evidence="8">
    <location>
        <begin position="150"/>
        <end position="170"/>
    </location>
</feature>